<dbReference type="AlphaFoldDB" id="A0A6L5XEH9"/>
<accession>A0A6L5XEH9</accession>
<evidence type="ECO:0000313" key="4">
    <source>
        <dbReference type="Proteomes" id="UP000483362"/>
    </source>
</evidence>
<dbReference type="RefSeq" id="WP_154326455.1">
    <property type="nucleotide sequence ID" value="NZ_CP045696.1"/>
</dbReference>
<dbReference type="EMBL" id="VULT01000012">
    <property type="protein sequence ID" value="MSS17778.1"/>
    <property type="molecule type" value="Genomic_DNA"/>
</dbReference>
<evidence type="ECO:0000259" key="2">
    <source>
        <dbReference type="Pfam" id="PF19512"/>
    </source>
</evidence>
<organism evidence="3 4">
    <name type="scientific">Sodaliphilus pleomorphus</name>
    <dbReference type="NCBI Taxonomy" id="2606626"/>
    <lineage>
        <taxon>Bacteria</taxon>
        <taxon>Pseudomonadati</taxon>
        <taxon>Bacteroidota</taxon>
        <taxon>Bacteroidia</taxon>
        <taxon>Bacteroidales</taxon>
        <taxon>Muribaculaceae</taxon>
        <taxon>Sodaliphilus</taxon>
    </lineage>
</organism>
<proteinExistence type="predicted"/>
<comment type="caution">
    <text evidence="3">The sequence shown here is derived from an EMBL/GenBank/DDBJ whole genome shotgun (WGS) entry which is preliminary data.</text>
</comment>
<evidence type="ECO:0000313" key="3">
    <source>
        <dbReference type="EMBL" id="MSS17778.1"/>
    </source>
</evidence>
<gene>
    <name evidence="3" type="ORF">FYJ29_08430</name>
</gene>
<dbReference type="Pfam" id="PF19512">
    <property type="entry name" value="DUF6046"/>
    <property type="match status" value="1"/>
</dbReference>
<sequence length="208" mass="23132">MKLPISINLAAMSWAQHEAKRLVRFKKGRTGQPPSWEGHGEDITTHTAGQPLTDRAYWEGRYVLCELRIENEAGEGVTLADAVVSVSRERRIVSTALVGRDGTVKEYINEGDWAISIVVGLQGVQDGVMADVWPDAQVRELRKLLETKEALRVQSSFLDVWGISRMVVKSISATQQTDSNYQTMSISAVSDEDYEIFSNDYEAPKGAE</sequence>
<dbReference type="Proteomes" id="UP000483362">
    <property type="component" value="Unassembled WGS sequence"/>
</dbReference>
<protein>
    <recommendedName>
        <fullName evidence="2">DUF6046 domain-containing protein</fullName>
    </recommendedName>
</protein>
<feature type="region of interest" description="Disordered" evidence="1">
    <location>
        <begin position="28"/>
        <end position="47"/>
    </location>
</feature>
<keyword evidence="4" id="KW-1185">Reference proteome</keyword>
<reference evidence="3 4" key="1">
    <citation type="submission" date="2019-08" db="EMBL/GenBank/DDBJ databases">
        <title>In-depth cultivation of the pig gut microbiome towards novel bacterial diversity and tailored functional studies.</title>
        <authorList>
            <person name="Wylensek D."/>
            <person name="Hitch T.C.A."/>
            <person name="Clavel T."/>
        </authorList>
    </citation>
    <scope>NUCLEOTIDE SEQUENCE [LARGE SCALE GENOMIC DNA]</scope>
    <source>
        <strain evidence="3 4">Oil-RF-744-WCA-WT-10</strain>
    </source>
</reference>
<feature type="domain" description="DUF6046" evidence="2">
    <location>
        <begin position="81"/>
        <end position="200"/>
    </location>
</feature>
<evidence type="ECO:0000256" key="1">
    <source>
        <dbReference type="SAM" id="MobiDB-lite"/>
    </source>
</evidence>
<dbReference type="InterPro" id="IPR046109">
    <property type="entry name" value="DUF6046"/>
</dbReference>
<name>A0A6L5XEH9_9BACT</name>